<comment type="caution">
    <text evidence="20">The sequence shown here is derived from an EMBL/GenBank/DDBJ whole genome shotgun (WGS) entry which is preliminary data.</text>
</comment>
<dbReference type="Gene3D" id="2.40.110.10">
    <property type="entry name" value="Butyryl-CoA Dehydrogenase, subunit A, domain 2"/>
    <property type="match status" value="1"/>
</dbReference>
<dbReference type="InterPro" id="IPR006089">
    <property type="entry name" value="Acyl-CoA_DH_CS"/>
</dbReference>
<evidence type="ECO:0000256" key="12">
    <source>
        <dbReference type="ARBA" id="ARBA00052875"/>
    </source>
</evidence>
<dbReference type="CDD" id="cd01156">
    <property type="entry name" value="IVD"/>
    <property type="match status" value="1"/>
</dbReference>
<evidence type="ECO:0000256" key="13">
    <source>
        <dbReference type="PIRSR" id="PIRSR634183-1"/>
    </source>
</evidence>
<dbReference type="Proteomes" id="UP000636709">
    <property type="component" value="Unassembled WGS sequence"/>
</dbReference>
<evidence type="ECO:0000256" key="9">
    <source>
        <dbReference type="ARBA" id="ARBA00022946"/>
    </source>
</evidence>
<proteinExistence type="inferred from homology"/>
<dbReference type="InterPro" id="IPR036250">
    <property type="entry name" value="AcylCo_DH-like_C"/>
</dbReference>
<dbReference type="EMBL" id="JACEFO010001653">
    <property type="protein sequence ID" value="KAF8725742.1"/>
    <property type="molecule type" value="Genomic_DNA"/>
</dbReference>
<evidence type="ECO:0000256" key="11">
    <source>
        <dbReference type="ARBA" id="ARBA00023128"/>
    </source>
</evidence>
<dbReference type="Pfam" id="PF02771">
    <property type="entry name" value="Acyl-CoA_dh_N"/>
    <property type="match status" value="1"/>
</dbReference>
<dbReference type="PROSITE" id="PS00073">
    <property type="entry name" value="ACYL_COA_DH_2"/>
    <property type="match status" value="1"/>
</dbReference>
<dbReference type="InterPro" id="IPR013786">
    <property type="entry name" value="AcylCoA_DH/ox_N"/>
</dbReference>
<dbReference type="Pfam" id="PF02770">
    <property type="entry name" value="Acyl-CoA_dh_M"/>
    <property type="match status" value="1"/>
</dbReference>
<evidence type="ECO:0000256" key="6">
    <source>
        <dbReference type="ARBA" id="ARBA00018258"/>
    </source>
</evidence>
<evidence type="ECO:0000259" key="18">
    <source>
        <dbReference type="Pfam" id="PF02770"/>
    </source>
</evidence>
<gene>
    <name evidence="20" type="ORF">HU200_020292</name>
</gene>
<dbReference type="PANTHER" id="PTHR43884">
    <property type="entry name" value="ACYL-COA DEHYDROGENASE"/>
    <property type="match status" value="1"/>
</dbReference>
<reference evidence="20" key="1">
    <citation type="submission" date="2020-07" db="EMBL/GenBank/DDBJ databases">
        <title>Genome sequence and genetic diversity analysis of an under-domesticated orphan crop, white fonio (Digitaria exilis).</title>
        <authorList>
            <person name="Bennetzen J.L."/>
            <person name="Chen S."/>
            <person name="Ma X."/>
            <person name="Wang X."/>
            <person name="Yssel A.E.J."/>
            <person name="Chaluvadi S.R."/>
            <person name="Johnson M."/>
            <person name="Gangashetty P."/>
            <person name="Hamidou F."/>
            <person name="Sanogo M.D."/>
            <person name="Zwaenepoel A."/>
            <person name="Wallace J."/>
            <person name="Van De Peer Y."/>
            <person name="Van Deynze A."/>
        </authorList>
    </citation>
    <scope>NUCLEOTIDE SEQUENCE</scope>
    <source>
        <tissue evidence="20">Leaves</tissue>
    </source>
</reference>
<feature type="binding site" evidence="15">
    <location>
        <begin position="420"/>
        <end position="422"/>
    </location>
    <ligand>
        <name>FAD</name>
        <dbReference type="ChEBI" id="CHEBI:57692"/>
    </ligand>
</feature>
<feature type="binding site" evidence="15">
    <location>
        <begin position="146"/>
        <end position="155"/>
    </location>
    <ligand>
        <name>FAD</name>
        <dbReference type="ChEBI" id="CHEBI:57692"/>
    </ligand>
</feature>
<feature type="domain" description="Acyl-CoA oxidase/dehydrogenase middle" evidence="18">
    <location>
        <begin position="145"/>
        <end position="228"/>
    </location>
</feature>
<feature type="domain" description="Acyl-CoA dehydrogenase/oxidase C-terminal" evidence="17">
    <location>
        <begin position="287"/>
        <end position="432"/>
    </location>
</feature>
<evidence type="ECO:0000256" key="1">
    <source>
        <dbReference type="ARBA" id="ARBA00001974"/>
    </source>
</evidence>
<feature type="binding site" evidence="14">
    <location>
        <position position="291"/>
    </location>
    <ligand>
        <name>substrate</name>
    </ligand>
</feature>
<evidence type="ECO:0000313" key="20">
    <source>
        <dbReference type="EMBL" id="KAF8725742.1"/>
    </source>
</evidence>
<evidence type="ECO:0000256" key="2">
    <source>
        <dbReference type="ARBA" id="ARBA00004173"/>
    </source>
</evidence>
<comment type="subcellular location">
    <subcellularLocation>
        <location evidence="2">Mitochondrion</location>
    </subcellularLocation>
</comment>
<dbReference type="FunFam" id="1.20.140.10:FF:000003">
    <property type="entry name" value="isovaleryl-CoA dehydrogenase, mitochondrial"/>
    <property type="match status" value="1"/>
</dbReference>
<evidence type="ECO:0000259" key="17">
    <source>
        <dbReference type="Pfam" id="PF00441"/>
    </source>
</evidence>
<dbReference type="InterPro" id="IPR046373">
    <property type="entry name" value="Acyl-CoA_Oxase/DH_mid-dom_sf"/>
</dbReference>
<dbReference type="InterPro" id="IPR034183">
    <property type="entry name" value="IVD"/>
</dbReference>
<evidence type="ECO:0000256" key="10">
    <source>
        <dbReference type="ARBA" id="ARBA00023002"/>
    </source>
</evidence>
<comment type="similarity">
    <text evidence="4 16">Belongs to the acyl-CoA dehydrogenase family.</text>
</comment>
<dbReference type="GO" id="GO:0050660">
    <property type="term" value="F:flavin adenine dinucleotide binding"/>
    <property type="evidence" value="ECO:0007669"/>
    <property type="project" value="InterPro"/>
</dbReference>
<dbReference type="OrthoDB" id="9988775at2759"/>
<dbReference type="Gene3D" id="1.10.540.10">
    <property type="entry name" value="Acyl-CoA dehydrogenase/oxidase, N-terminal domain"/>
    <property type="match status" value="1"/>
</dbReference>
<keyword evidence="8 15" id="KW-0274">FAD</keyword>
<evidence type="ECO:0000256" key="15">
    <source>
        <dbReference type="PIRSR" id="PIRSR634183-3"/>
    </source>
</evidence>
<keyword evidence="21" id="KW-1185">Reference proteome</keyword>
<dbReference type="Pfam" id="PF00441">
    <property type="entry name" value="Acyl-CoA_dh_1"/>
    <property type="match status" value="1"/>
</dbReference>
<comment type="catalytic activity">
    <reaction evidence="12">
        <text>3-methylbutanoyl-CoA + oxidized [electron-transfer flavoprotein] + H(+) = 3-methylbut-2-enoyl-CoA + reduced [electron-transfer flavoprotein]</text>
        <dbReference type="Rhea" id="RHEA:12276"/>
        <dbReference type="Rhea" id="RHEA-COMP:10685"/>
        <dbReference type="Rhea" id="RHEA-COMP:10686"/>
        <dbReference type="ChEBI" id="CHEBI:15378"/>
        <dbReference type="ChEBI" id="CHEBI:57344"/>
        <dbReference type="ChEBI" id="CHEBI:57345"/>
        <dbReference type="ChEBI" id="CHEBI:57692"/>
        <dbReference type="ChEBI" id="CHEBI:58307"/>
        <dbReference type="EC" id="1.3.8.4"/>
    </reaction>
</comment>
<feature type="binding site" evidence="14">
    <location>
        <begin position="418"/>
        <end position="419"/>
    </location>
    <ligand>
        <name>substrate</name>
    </ligand>
</feature>
<evidence type="ECO:0000256" key="3">
    <source>
        <dbReference type="ARBA" id="ARBA00004898"/>
    </source>
</evidence>
<evidence type="ECO:0000256" key="4">
    <source>
        <dbReference type="ARBA" id="ARBA00009347"/>
    </source>
</evidence>
<keyword evidence="11" id="KW-0496">Mitochondrion</keyword>
<evidence type="ECO:0000256" key="7">
    <source>
        <dbReference type="ARBA" id="ARBA00022630"/>
    </source>
</evidence>
<dbReference type="InterPro" id="IPR037069">
    <property type="entry name" value="AcylCoA_DH/ox_N_sf"/>
</dbReference>
<feature type="binding site" evidence="14">
    <location>
        <position position="155"/>
    </location>
    <ligand>
        <name>substrate</name>
    </ligand>
</feature>
<dbReference type="PANTHER" id="PTHR43884:SF12">
    <property type="entry name" value="ISOVALERYL-COA DEHYDROGENASE, MITOCHONDRIAL-RELATED"/>
    <property type="match status" value="1"/>
</dbReference>
<organism evidence="20 21">
    <name type="scientific">Digitaria exilis</name>
    <dbReference type="NCBI Taxonomy" id="1010633"/>
    <lineage>
        <taxon>Eukaryota</taxon>
        <taxon>Viridiplantae</taxon>
        <taxon>Streptophyta</taxon>
        <taxon>Embryophyta</taxon>
        <taxon>Tracheophyta</taxon>
        <taxon>Spermatophyta</taxon>
        <taxon>Magnoliopsida</taxon>
        <taxon>Liliopsida</taxon>
        <taxon>Poales</taxon>
        <taxon>Poaceae</taxon>
        <taxon>PACMAD clade</taxon>
        <taxon>Panicoideae</taxon>
        <taxon>Panicodae</taxon>
        <taxon>Paniceae</taxon>
        <taxon>Anthephorinae</taxon>
        <taxon>Digitaria</taxon>
    </lineage>
</organism>
<feature type="binding site" evidence="14">
    <location>
        <begin position="298"/>
        <end position="301"/>
    </location>
    <ligand>
        <name>substrate</name>
    </ligand>
</feature>
<dbReference type="Gene3D" id="1.20.140.10">
    <property type="entry name" value="Butyryl-CoA Dehydrogenase, subunit A, domain 3"/>
    <property type="match status" value="1"/>
</dbReference>
<feature type="binding site" evidence="15">
    <location>
        <position position="337"/>
    </location>
    <ligand>
        <name>FAD</name>
        <dbReference type="ChEBI" id="CHEBI:57692"/>
    </ligand>
</feature>
<sequence>MQRWIPAILRRAAPAASGYGGAARLFASSSLLFDDTQEQFKESVHKFAQEAIAPHAGAIDASNHFPKGVNLWRLMGDFNLHGLTAPEEYGGMGLGYMYHCIAMEEISRASGSVGLSYGAHSNLCINQLVRHGNPEQKQNGEHVGALAMSEPNSGSDVVSMKCKAEKVDGGYVINGNKMWCTNGPSAQTLVVYAKTDLAAGSKGITAFIIEKGMPGYRTTPFSSLGMTEPECISLFNFLIMLLMDFLYDYRFSTAQKLDKLGMRGSDTCELVFENCFVPHENVLGEEGKGVYVMMSGLDLERLVLAAGPIGLMQACLDAVLPYVRQREQFGRPIGEFQFIQGKMADMYTSLQSSRSFVYSVARDCDNGKVDRKDCAGVILFAAERATQVALQCLGGNGYINEYPTGRLLRDAKLFEIGAGTSEIRRMIIGRELFKED</sequence>
<feature type="binding site" evidence="15">
    <location>
        <position position="326"/>
    </location>
    <ligand>
        <name>FAD</name>
        <dbReference type="ChEBI" id="CHEBI:57692"/>
    </ligand>
</feature>
<dbReference type="InterPro" id="IPR009075">
    <property type="entry name" value="AcylCo_DH/oxidase_C"/>
</dbReference>
<feature type="binding site" evidence="15">
    <location>
        <begin position="391"/>
        <end position="395"/>
    </location>
    <ligand>
        <name>FAD</name>
        <dbReference type="ChEBI" id="CHEBI:57692"/>
    </ligand>
</feature>
<evidence type="ECO:0000256" key="14">
    <source>
        <dbReference type="PIRSR" id="PIRSR634183-2"/>
    </source>
</evidence>
<dbReference type="InterPro" id="IPR006091">
    <property type="entry name" value="Acyl-CoA_Oxase/DH_mid-dom"/>
</dbReference>
<accession>A0A835F1P3</accession>
<evidence type="ECO:0000256" key="8">
    <source>
        <dbReference type="ARBA" id="ARBA00022827"/>
    </source>
</evidence>
<protein>
    <recommendedName>
        <fullName evidence="6">Isovaleryl-CoA dehydrogenase, mitochondrial</fullName>
        <ecNumber evidence="5">1.3.8.4</ecNumber>
    </recommendedName>
</protein>
<feature type="domain" description="Acyl-CoA dehydrogenase/oxidase N-terminal" evidence="19">
    <location>
        <begin position="35"/>
        <end position="138"/>
    </location>
</feature>
<dbReference type="EC" id="1.3.8.4" evidence="5"/>
<dbReference type="GO" id="GO:0008470">
    <property type="term" value="F:3-methylbutanoyl-CoA dehydrogenase activity"/>
    <property type="evidence" value="ECO:0007669"/>
    <property type="project" value="UniProtKB-EC"/>
</dbReference>
<dbReference type="AlphaFoldDB" id="A0A835F1P3"/>
<evidence type="ECO:0000259" key="19">
    <source>
        <dbReference type="Pfam" id="PF02771"/>
    </source>
</evidence>
<name>A0A835F1P3_9POAL</name>
<feature type="binding site" evidence="15">
    <location>
        <begin position="179"/>
        <end position="181"/>
    </location>
    <ligand>
        <name>FAD</name>
        <dbReference type="ChEBI" id="CHEBI:57692"/>
    </ligand>
</feature>
<feature type="binding site" evidence="14">
    <location>
        <begin position="201"/>
        <end position="202"/>
    </location>
    <ligand>
        <name>substrate</name>
    </ligand>
</feature>
<dbReference type="PROSITE" id="PS00072">
    <property type="entry name" value="ACYL_COA_DH_1"/>
    <property type="match status" value="1"/>
</dbReference>
<feature type="active site" description="Proton acceptor" evidence="13">
    <location>
        <position position="300"/>
    </location>
</feature>
<comment type="cofactor">
    <cofactor evidence="1 15 16">
        <name>FAD</name>
        <dbReference type="ChEBI" id="CHEBI:57692"/>
    </cofactor>
</comment>
<dbReference type="GO" id="GO:0006552">
    <property type="term" value="P:L-leucine catabolic process"/>
    <property type="evidence" value="ECO:0007669"/>
    <property type="project" value="TreeGrafter"/>
</dbReference>
<evidence type="ECO:0000313" key="21">
    <source>
        <dbReference type="Proteomes" id="UP000636709"/>
    </source>
</evidence>
<dbReference type="PIRSF" id="PIRSF016578">
    <property type="entry name" value="HsaA"/>
    <property type="match status" value="1"/>
</dbReference>
<dbReference type="SUPFAM" id="SSF56645">
    <property type="entry name" value="Acyl-CoA dehydrogenase NM domain-like"/>
    <property type="match status" value="2"/>
</dbReference>
<dbReference type="GO" id="GO:0005739">
    <property type="term" value="C:mitochondrion"/>
    <property type="evidence" value="ECO:0007669"/>
    <property type="project" value="UniProtKB-SubCell"/>
</dbReference>
<keyword evidence="7 16" id="KW-0285">Flavoprotein</keyword>
<evidence type="ECO:0000256" key="5">
    <source>
        <dbReference type="ARBA" id="ARBA00012044"/>
    </source>
</evidence>
<keyword evidence="10 16" id="KW-0560">Oxidoreductase</keyword>
<evidence type="ECO:0000256" key="16">
    <source>
        <dbReference type="RuleBase" id="RU362125"/>
    </source>
</evidence>
<dbReference type="SUPFAM" id="SSF47203">
    <property type="entry name" value="Acyl-CoA dehydrogenase C-terminal domain-like"/>
    <property type="match status" value="1"/>
</dbReference>
<comment type="pathway">
    <text evidence="3">Amino-acid degradation; L-leucine degradation; (S)-3-hydroxy-3-methylglutaryl-CoA from 3-isovaleryl-CoA: step 1/3.</text>
</comment>
<keyword evidence="9" id="KW-0809">Transit peptide</keyword>
<dbReference type="FunFam" id="1.10.540.10:FF:000007">
    <property type="entry name" value="Isovaleryl-CoA dehydrogenase, mitochondrial"/>
    <property type="match status" value="1"/>
</dbReference>
<dbReference type="InterPro" id="IPR009100">
    <property type="entry name" value="AcylCoA_DH/oxidase_NM_dom_sf"/>
</dbReference>